<name>A0A1M6J8G2_9CLOT</name>
<dbReference type="EMBL" id="FQZB01000008">
    <property type="protein sequence ID" value="SHJ42965.1"/>
    <property type="molecule type" value="Genomic_DNA"/>
</dbReference>
<reference evidence="2 3" key="1">
    <citation type="submission" date="2016-11" db="EMBL/GenBank/DDBJ databases">
        <authorList>
            <person name="Jaros S."/>
            <person name="Januszkiewicz K."/>
            <person name="Wedrychowicz H."/>
        </authorList>
    </citation>
    <scope>NUCLEOTIDE SEQUENCE [LARGE SCALE GENOMIC DNA]</scope>
    <source>
        <strain evidence="2 3">DSM 21758</strain>
    </source>
</reference>
<evidence type="ECO:0000313" key="2">
    <source>
        <dbReference type="EMBL" id="SHJ42965.1"/>
    </source>
</evidence>
<feature type="region of interest" description="Disordered" evidence="1">
    <location>
        <begin position="14"/>
        <end position="35"/>
    </location>
</feature>
<gene>
    <name evidence="2" type="ORF">SAMN02745163_01946</name>
</gene>
<accession>A0A1M6J8G2</accession>
<dbReference type="STRING" id="1121302.SAMN02745163_01946"/>
<protein>
    <submittedName>
        <fullName evidence="2">Uncharacterized protein</fullName>
    </submittedName>
</protein>
<proteinExistence type="predicted"/>
<dbReference type="AlphaFoldDB" id="A0A1M6J8G2"/>
<dbReference type="Proteomes" id="UP000184310">
    <property type="component" value="Unassembled WGS sequence"/>
</dbReference>
<dbReference type="RefSeq" id="WP_072986486.1">
    <property type="nucleotide sequence ID" value="NZ_FQZB01000008.1"/>
</dbReference>
<sequence length="72" mass="8253">METNKTLFTEQLSNSNNETAKNNTNMVQNSPNKDILKERDSVKKDLDYSGPIFINNLDTISLAWITFPGYRL</sequence>
<evidence type="ECO:0000313" key="3">
    <source>
        <dbReference type="Proteomes" id="UP000184310"/>
    </source>
</evidence>
<organism evidence="2 3">
    <name type="scientific">Clostridium cavendishii DSM 21758</name>
    <dbReference type="NCBI Taxonomy" id="1121302"/>
    <lineage>
        <taxon>Bacteria</taxon>
        <taxon>Bacillati</taxon>
        <taxon>Bacillota</taxon>
        <taxon>Clostridia</taxon>
        <taxon>Eubacteriales</taxon>
        <taxon>Clostridiaceae</taxon>
        <taxon>Clostridium</taxon>
    </lineage>
</organism>
<feature type="compositionally biased region" description="Low complexity" evidence="1">
    <location>
        <begin position="14"/>
        <end position="25"/>
    </location>
</feature>
<evidence type="ECO:0000256" key="1">
    <source>
        <dbReference type="SAM" id="MobiDB-lite"/>
    </source>
</evidence>
<keyword evidence="3" id="KW-1185">Reference proteome</keyword>